<evidence type="ECO:0000259" key="11">
    <source>
        <dbReference type="Pfam" id="PF02449"/>
    </source>
</evidence>
<feature type="binding site" evidence="10">
    <location>
        <position position="312"/>
    </location>
    <ligand>
        <name>substrate</name>
    </ligand>
</feature>
<dbReference type="GO" id="GO:0005975">
    <property type="term" value="P:carbohydrate metabolic process"/>
    <property type="evidence" value="ECO:0007669"/>
    <property type="project" value="InterPro"/>
</dbReference>
<sequence length="674" mass="78064">MGTCYYPEHWDKSLWEQDIERMLDCGISVIRIAEFSWNKIEPEEGTFTFGFFDEFLELCRKKDIKVIFGTPTATPPAWLTEKYPEVLNAAKDGTLYRHGGRRHYNYNSPVYNRLSARIVEEIGKHYGKHPAIVGWQIDNELNCETCEFYSEADSKAFREFAKEKYGSLEALNKAWGTAFWNQTYTSWEQIYVPRLVLSSGINPHMHLDYFRFISESAVRFCKMQADILRKYCKESDFITTNGMFWNIDNHRMAEECLDVYTYDSYPNFAYGLAAVPDKHALKDRHWSKNLNEVRSICRHFGIMEQQSGANGWTTRMESPAPRPGQLKLWAMQSVAHGADFVSFFRWRTSTIGTEIYWYGILDYDNRDNRKLAEVKDFYQMFKKLDPVCGAEYVAAFALLKDYDNVWDTEVDVWHRRVAEESEEEIFAAAELSHTPYDVVYLRPETDVSDLEGYPVVFYPHPVILDEKRAALLEEYVSRGGTLIVGCRSGYKDMQGHCVMLPQPGLLQKLTGTDVKDFTFVNPREERTSAVWGQEEMETPVFNDVLTPLEGTKVLASYKNGYYAGEAALTEHAFGKGRVLHLGSAFSKENTCRIFRYTGIYDLFADLADIPETMEAVLRRKDKRYYLFVLNFQKDWGEICLKQEMRRMDTGEICKGKLMLPAYGTVVLAREDEGE</sequence>
<feature type="binding site" evidence="10">
    <location>
        <position position="139"/>
    </location>
    <ligand>
        <name>substrate</name>
    </ligand>
</feature>
<evidence type="ECO:0000256" key="3">
    <source>
        <dbReference type="ARBA" id="ARBA00012756"/>
    </source>
</evidence>
<dbReference type="Pfam" id="PF08532">
    <property type="entry name" value="Glyco_hydro_42M"/>
    <property type="match status" value="1"/>
</dbReference>
<proteinExistence type="inferred from homology"/>
<dbReference type="GO" id="GO:0004565">
    <property type="term" value="F:beta-galactosidase activity"/>
    <property type="evidence" value="ECO:0007669"/>
    <property type="project" value="UniProtKB-EC"/>
</dbReference>
<dbReference type="PANTHER" id="PTHR36447:SF2">
    <property type="entry name" value="BETA-GALACTOSIDASE YESZ"/>
    <property type="match status" value="1"/>
</dbReference>
<evidence type="ECO:0000256" key="5">
    <source>
        <dbReference type="ARBA" id="ARBA00022801"/>
    </source>
</evidence>
<dbReference type="PIRSF" id="PIRSF001084">
    <property type="entry name" value="B-galactosidase"/>
    <property type="match status" value="1"/>
</dbReference>
<evidence type="ECO:0000256" key="4">
    <source>
        <dbReference type="ARBA" id="ARBA00022723"/>
    </source>
</evidence>
<dbReference type="GO" id="GO:0009341">
    <property type="term" value="C:beta-galactosidase complex"/>
    <property type="evidence" value="ECO:0007669"/>
    <property type="project" value="InterPro"/>
</dbReference>
<keyword evidence="5 8" id="KW-0378">Hydrolase</keyword>
<reference evidence="13" key="1">
    <citation type="journal article" date="2021" name="PeerJ">
        <title>Extensive microbial diversity within the chicken gut microbiome revealed by metagenomics and culture.</title>
        <authorList>
            <person name="Gilroy R."/>
            <person name="Ravi A."/>
            <person name="Getino M."/>
            <person name="Pursley I."/>
            <person name="Horton D.L."/>
            <person name="Alikhan N.F."/>
            <person name="Baker D."/>
            <person name="Gharbi K."/>
            <person name="Hall N."/>
            <person name="Watson M."/>
            <person name="Adriaenssens E.M."/>
            <person name="Foster-Nyarko E."/>
            <person name="Jarju S."/>
            <person name="Secka A."/>
            <person name="Antonio M."/>
            <person name="Oren A."/>
            <person name="Chaudhuri R.R."/>
            <person name="La Ragione R."/>
            <person name="Hildebrand F."/>
            <person name="Pallen M.J."/>
        </authorList>
    </citation>
    <scope>NUCLEOTIDE SEQUENCE</scope>
    <source>
        <strain evidence="13">14324</strain>
    </source>
</reference>
<dbReference type="EC" id="3.2.1.23" evidence="3 8"/>
<evidence type="ECO:0000256" key="8">
    <source>
        <dbReference type="PIRNR" id="PIRNR001084"/>
    </source>
</evidence>
<dbReference type="GO" id="GO:0046872">
    <property type="term" value="F:metal ion binding"/>
    <property type="evidence" value="ECO:0007669"/>
    <property type="project" value="UniProtKB-KW"/>
</dbReference>
<keyword evidence="6" id="KW-0862">Zinc</keyword>
<feature type="active site" description="Nucleophile" evidence="9">
    <location>
        <position position="304"/>
    </location>
</feature>
<dbReference type="SUPFAM" id="SSF51445">
    <property type="entry name" value="(Trans)glycosidases"/>
    <property type="match status" value="1"/>
</dbReference>
<evidence type="ECO:0000256" key="9">
    <source>
        <dbReference type="PIRSR" id="PIRSR001084-1"/>
    </source>
</evidence>
<dbReference type="InterPro" id="IPR029062">
    <property type="entry name" value="Class_I_gatase-like"/>
</dbReference>
<feature type="domain" description="Glycoside hydrolase family 42 N-terminal" evidence="11">
    <location>
        <begin position="4"/>
        <end position="383"/>
    </location>
</feature>
<evidence type="ECO:0000259" key="12">
    <source>
        <dbReference type="Pfam" id="PF08532"/>
    </source>
</evidence>
<dbReference type="InterPro" id="IPR003476">
    <property type="entry name" value="Glyco_hydro_42"/>
</dbReference>
<evidence type="ECO:0000256" key="2">
    <source>
        <dbReference type="ARBA" id="ARBA00005940"/>
    </source>
</evidence>
<dbReference type="InterPro" id="IPR013529">
    <property type="entry name" value="Glyco_hydro_42_N"/>
</dbReference>
<dbReference type="Gene3D" id="3.40.50.880">
    <property type="match status" value="1"/>
</dbReference>
<evidence type="ECO:0000256" key="7">
    <source>
        <dbReference type="ARBA" id="ARBA00023295"/>
    </source>
</evidence>
<keyword evidence="7 8" id="KW-0326">Glycosidase</keyword>
<evidence type="ECO:0000313" key="14">
    <source>
        <dbReference type="Proteomes" id="UP000824041"/>
    </source>
</evidence>
<dbReference type="Proteomes" id="UP000824041">
    <property type="component" value="Unassembled WGS sequence"/>
</dbReference>
<gene>
    <name evidence="13" type="ORF">IAA21_01420</name>
</gene>
<organism evidence="13 14">
    <name type="scientific">Candidatus Blautia faecigallinarum</name>
    <dbReference type="NCBI Taxonomy" id="2838488"/>
    <lineage>
        <taxon>Bacteria</taxon>
        <taxon>Bacillati</taxon>
        <taxon>Bacillota</taxon>
        <taxon>Clostridia</taxon>
        <taxon>Lachnospirales</taxon>
        <taxon>Lachnospiraceae</taxon>
        <taxon>Blautia</taxon>
    </lineage>
</organism>
<name>A0A9D2DR12_9FIRM</name>
<feature type="binding site" evidence="10">
    <location>
        <position position="101"/>
    </location>
    <ligand>
        <name>substrate</name>
    </ligand>
</feature>
<evidence type="ECO:0000256" key="10">
    <source>
        <dbReference type="PIRSR" id="PIRSR001084-2"/>
    </source>
</evidence>
<accession>A0A9D2DR12</accession>
<evidence type="ECO:0000313" key="13">
    <source>
        <dbReference type="EMBL" id="HIZ21444.1"/>
    </source>
</evidence>
<dbReference type="AlphaFoldDB" id="A0A9D2DR12"/>
<keyword evidence="4" id="KW-0479">Metal-binding</keyword>
<comment type="similarity">
    <text evidence="2 8">Belongs to the glycosyl hydrolase 42 family.</text>
</comment>
<comment type="catalytic activity">
    <reaction evidence="1 8">
        <text>Hydrolysis of terminal non-reducing beta-D-galactose residues in beta-D-galactosides.</text>
        <dbReference type="EC" id="3.2.1.23"/>
    </reaction>
</comment>
<dbReference type="InterPro" id="IPR013738">
    <property type="entry name" value="Beta_galactosidase_Trimer"/>
</dbReference>
<dbReference type="Gene3D" id="3.20.20.80">
    <property type="entry name" value="Glycosidases"/>
    <property type="match status" value="1"/>
</dbReference>
<dbReference type="InterPro" id="IPR017853">
    <property type="entry name" value="GH"/>
</dbReference>
<evidence type="ECO:0000256" key="1">
    <source>
        <dbReference type="ARBA" id="ARBA00001412"/>
    </source>
</evidence>
<feature type="domain" description="Beta-galactosidase trimerisation" evidence="12">
    <location>
        <begin position="397"/>
        <end position="589"/>
    </location>
</feature>
<dbReference type="SUPFAM" id="SSF52317">
    <property type="entry name" value="Class I glutamine amidotransferase-like"/>
    <property type="match status" value="1"/>
</dbReference>
<evidence type="ECO:0000256" key="6">
    <source>
        <dbReference type="ARBA" id="ARBA00022833"/>
    </source>
</evidence>
<dbReference type="EMBL" id="DXBU01000017">
    <property type="protein sequence ID" value="HIZ21444.1"/>
    <property type="molecule type" value="Genomic_DNA"/>
</dbReference>
<reference evidence="13" key="2">
    <citation type="submission" date="2021-04" db="EMBL/GenBank/DDBJ databases">
        <authorList>
            <person name="Gilroy R."/>
        </authorList>
    </citation>
    <scope>NUCLEOTIDE SEQUENCE</scope>
    <source>
        <strain evidence="13">14324</strain>
    </source>
</reference>
<dbReference type="PANTHER" id="PTHR36447">
    <property type="entry name" value="BETA-GALACTOSIDASE GANA"/>
    <property type="match status" value="1"/>
</dbReference>
<dbReference type="Pfam" id="PF02449">
    <property type="entry name" value="Glyco_hydro_42"/>
    <property type="match status" value="1"/>
</dbReference>
<dbReference type="InterPro" id="IPR013780">
    <property type="entry name" value="Glyco_hydro_b"/>
</dbReference>
<dbReference type="Gene3D" id="2.60.40.1180">
    <property type="entry name" value="Golgi alpha-mannosidase II"/>
    <property type="match status" value="1"/>
</dbReference>
<feature type="active site" description="Proton donor" evidence="9">
    <location>
        <position position="140"/>
    </location>
</feature>
<dbReference type="CDD" id="cd03143">
    <property type="entry name" value="A4_beta-galactosidase_middle_domain"/>
    <property type="match status" value="1"/>
</dbReference>
<protein>
    <recommendedName>
        <fullName evidence="3 8">Beta-galactosidase</fullName>
        <shortName evidence="8">Beta-gal</shortName>
        <ecNumber evidence="3 8">3.2.1.23</ecNumber>
    </recommendedName>
</protein>
<comment type="caution">
    <text evidence="13">The sequence shown here is derived from an EMBL/GenBank/DDBJ whole genome shotgun (WGS) entry which is preliminary data.</text>
</comment>